<protein>
    <submittedName>
        <fullName evidence="1">Uncharacterized protein</fullName>
    </submittedName>
</protein>
<reference evidence="1 2" key="1">
    <citation type="journal article" date="2012" name="Proc. Natl. Acad. Sci. U.S.A.">
        <title>Genome streamlining and chemical defense in a coral reef symbiosis.</title>
        <authorList>
            <person name="Kwan J.C."/>
            <person name="Donia M.S."/>
            <person name="Han A.W."/>
            <person name="Hirose E."/>
            <person name="Haygood M.G."/>
            <person name="Schmidt E.W."/>
        </authorList>
    </citation>
    <scope>NUCLEOTIDE SEQUENCE [LARGE SCALE GENOMIC DNA]</scope>
    <source>
        <strain evidence="1 2">L2</strain>
    </source>
</reference>
<evidence type="ECO:0000313" key="2">
    <source>
        <dbReference type="Proteomes" id="UP000010077"/>
    </source>
</evidence>
<dbReference type="KEGG" id="thal:A1OE_1015"/>
<dbReference type="Proteomes" id="UP000010077">
    <property type="component" value="Chromosome"/>
</dbReference>
<proteinExistence type="predicted"/>
<evidence type="ECO:0000313" key="1">
    <source>
        <dbReference type="EMBL" id="AFX99194.1"/>
    </source>
</evidence>
<name>K7YRL5_9PROT</name>
<keyword evidence="2" id="KW-1185">Reference proteome</keyword>
<dbReference type="AlphaFoldDB" id="K7YRL5"/>
<sequence length="37" mass="4374">MHKKLSVVNYNEKNSLFPLKIQLTIKLRKYGNIQNSI</sequence>
<dbReference type="EMBL" id="CP003539">
    <property type="protein sequence ID" value="AFX99194.1"/>
    <property type="molecule type" value="Genomic_DNA"/>
</dbReference>
<accession>K7YRL5</accession>
<dbReference type="HOGENOM" id="CLU_3341689_0_0_5"/>
<gene>
    <name evidence="1" type="ORF">A1OE_1015</name>
</gene>
<organism evidence="1 2">
    <name type="scientific">Candidatus Endolissoclinum faulkneri L2</name>
    <dbReference type="NCBI Taxonomy" id="1193729"/>
    <lineage>
        <taxon>Bacteria</taxon>
        <taxon>Pseudomonadati</taxon>
        <taxon>Pseudomonadota</taxon>
        <taxon>Alphaproteobacteria</taxon>
        <taxon>Rhodospirillales</taxon>
        <taxon>Rhodospirillaceae</taxon>
        <taxon>Candidatus Endolissoclinum</taxon>
    </lineage>
</organism>